<dbReference type="Proteomes" id="UP000198741">
    <property type="component" value="Chromosome I"/>
</dbReference>
<reference evidence="4 5" key="1">
    <citation type="submission" date="2016-10" db="EMBL/GenBank/DDBJ databases">
        <authorList>
            <person name="de Groot N.N."/>
        </authorList>
    </citation>
    <scope>NUCLEOTIDE SEQUENCE [LARGE SCALE GENOMIC DNA]</scope>
    <source>
        <strain evidence="4">P4-7</strain>
        <strain evidence="5">P4-7,KCTC 19426,CECT 7604</strain>
    </source>
</reference>
<evidence type="ECO:0000313" key="4">
    <source>
        <dbReference type="EMBL" id="SDP51111.1"/>
    </source>
</evidence>
<gene>
    <name evidence="3" type="ORF">SAMN04515671_0010</name>
    <name evidence="4" type="ORF">SAMN04515671_4572</name>
</gene>
<organism evidence="4 5">
    <name type="scientific">Nakamurella panacisegetis</name>
    <dbReference type="NCBI Taxonomy" id="1090615"/>
    <lineage>
        <taxon>Bacteria</taxon>
        <taxon>Bacillati</taxon>
        <taxon>Actinomycetota</taxon>
        <taxon>Actinomycetes</taxon>
        <taxon>Nakamurellales</taxon>
        <taxon>Nakamurellaceae</taxon>
        <taxon>Nakamurella</taxon>
    </lineage>
</organism>
<feature type="transmembrane region" description="Helical" evidence="2">
    <location>
        <begin position="136"/>
        <end position="155"/>
    </location>
</feature>
<sequence length="279" mass="28562">MNAPEDDRRDTPASWGDYSSEDTQIVHPGAGGSDRSAVGPDAQAEPFSHPTSAANPPVDDRTQVVTPVSGDDPAWKPSYTPASDYSSQPTMTSVFPPSTPGYAPAGHPAAYAPPAQVAAPTTSTPEAVPSSRVRPAFLTALIGLVLSAGGVYLGVKYGIAAAADRGANLSVLKHASMAAAGAVLLFAALALNGWSPWATVIPGIGLTGIGGWTLFSASGLAHVNNWTKWAFSGQQFNAWNVAGFTLIVGVMMLAASVAATLARASGKRDGHIIGSRRLS</sequence>
<proteinExistence type="predicted"/>
<protein>
    <submittedName>
        <fullName evidence="4">Uncharacterized protein</fullName>
    </submittedName>
</protein>
<keyword evidence="2" id="KW-0812">Transmembrane</keyword>
<dbReference type="EMBL" id="LT629710">
    <property type="protein sequence ID" value="SDP51111.1"/>
    <property type="molecule type" value="Genomic_DNA"/>
</dbReference>
<feature type="transmembrane region" description="Helical" evidence="2">
    <location>
        <begin position="175"/>
        <end position="194"/>
    </location>
</feature>
<evidence type="ECO:0000256" key="1">
    <source>
        <dbReference type="SAM" id="MobiDB-lite"/>
    </source>
</evidence>
<evidence type="ECO:0000256" key="2">
    <source>
        <dbReference type="SAM" id="Phobius"/>
    </source>
</evidence>
<feature type="transmembrane region" description="Helical" evidence="2">
    <location>
        <begin position="241"/>
        <end position="262"/>
    </location>
</feature>
<keyword evidence="2" id="KW-0472">Membrane</keyword>
<keyword evidence="2" id="KW-1133">Transmembrane helix</keyword>
<keyword evidence="5" id="KW-1185">Reference proteome</keyword>
<feature type="compositionally biased region" description="Polar residues" evidence="1">
    <location>
        <begin position="80"/>
        <end position="93"/>
    </location>
</feature>
<feature type="region of interest" description="Disordered" evidence="1">
    <location>
        <begin position="1"/>
        <end position="93"/>
    </location>
</feature>
<dbReference type="RefSeq" id="WP_090473990.1">
    <property type="nucleotide sequence ID" value="NZ_LT629710.1"/>
</dbReference>
<dbReference type="AlphaFoldDB" id="A0A1H0TBC8"/>
<feature type="transmembrane region" description="Helical" evidence="2">
    <location>
        <begin position="201"/>
        <end position="221"/>
    </location>
</feature>
<dbReference type="EMBL" id="LT629710">
    <property type="protein sequence ID" value="SDO16650.1"/>
    <property type="molecule type" value="Genomic_DNA"/>
</dbReference>
<evidence type="ECO:0000313" key="5">
    <source>
        <dbReference type="Proteomes" id="UP000198741"/>
    </source>
</evidence>
<feature type="compositionally biased region" description="Basic and acidic residues" evidence="1">
    <location>
        <begin position="1"/>
        <end position="11"/>
    </location>
</feature>
<name>A0A1H0TBC8_9ACTN</name>
<accession>A0A1H0TBC8</accession>
<evidence type="ECO:0000313" key="3">
    <source>
        <dbReference type="EMBL" id="SDO16650.1"/>
    </source>
</evidence>